<reference evidence="4" key="2">
    <citation type="journal article" date="2021" name="PeerJ">
        <title>Extensive microbial diversity within the chicken gut microbiome revealed by metagenomics and culture.</title>
        <authorList>
            <person name="Gilroy R."/>
            <person name="Ravi A."/>
            <person name="Getino M."/>
            <person name="Pursley I."/>
            <person name="Horton D.L."/>
            <person name="Alikhan N.F."/>
            <person name="Baker D."/>
            <person name="Gharbi K."/>
            <person name="Hall N."/>
            <person name="Watson M."/>
            <person name="Adriaenssens E.M."/>
            <person name="Foster-Nyarko E."/>
            <person name="Jarju S."/>
            <person name="Secka A."/>
            <person name="Antonio M."/>
            <person name="Oren A."/>
            <person name="Chaudhuri R.R."/>
            <person name="La Ragione R."/>
            <person name="Hildebrand F."/>
            <person name="Pallen M.J."/>
        </authorList>
    </citation>
    <scope>NUCLEOTIDE SEQUENCE</scope>
    <source>
        <strain evidence="4">CHK178-757</strain>
    </source>
</reference>
<dbReference type="Proteomes" id="UP000823927">
    <property type="component" value="Unassembled WGS sequence"/>
</dbReference>
<dbReference type="AlphaFoldDB" id="A0A9D1F6X6"/>
<feature type="coiled-coil region" evidence="1">
    <location>
        <begin position="285"/>
        <end position="331"/>
    </location>
</feature>
<feature type="transmembrane region" description="Helical" evidence="3">
    <location>
        <begin position="188"/>
        <end position="209"/>
    </location>
</feature>
<evidence type="ECO:0000256" key="3">
    <source>
        <dbReference type="SAM" id="Phobius"/>
    </source>
</evidence>
<dbReference type="EMBL" id="DVIT01000042">
    <property type="protein sequence ID" value="HIS48037.1"/>
    <property type="molecule type" value="Genomic_DNA"/>
</dbReference>
<keyword evidence="3" id="KW-0812">Transmembrane</keyword>
<keyword evidence="3" id="KW-0472">Membrane</keyword>
<keyword evidence="3" id="KW-1133">Transmembrane helix</keyword>
<evidence type="ECO:0000313" key="5">
    <source>
        <dbReference type="Proteomes" id="UP000823927"/>
    </source>
</evidence>
<organism evidence="4 5">
    <name type="scientific">Candidatus Scybalocola faecigallinarum</name>
    <dbReference type="NCBI Taxonomy" id="2840941"/>
    <lineage>
        <taxon>Bacteria</taxon>
        <taxon>Bacillati</taxon>
        <taxon>Bacillota</taxon>
        <taxon>Clostridia</taxon>
        <taxon>Lachnospirales</taxon>
        <taxon>Lachnospiraceae</taxon>
        <taxon>Lachnospiraceae incertae sedis</taxon>
        <taxon>Candidatus Scybalocola (ex Gilroy et al. 2021)</taxon>
    </lineage>
</organism>
<protein>
    <submittedName>
        <fullName evidence="4">Uncharacterized protein</fullName>
    </submittedName>
</protein>
<evidence type="ECO:0000256" key="2">
    <source>
        <dbReference type="SAM" id="MobiDB-lite"/>
    </source>
</evidence>
<proteinExistence type="predicted"/>
<evidence type="ECO:0000256" key="1">
    <source>
        <dbReference type="SAM" id="Coils"/>
    </source>
</evidence>
<feature type="transmembrane region" description="Helical" evidence="3">
    <location>
        <begin position="260"/>
        <end position="279"/>
    </location>
</feature>
<feature type="region of interest" description="Disordered" evidence="2">
    <location>
        <begin position="1"/>
        <end position="21"/>
    </location>
</feature>
<comment type="caution">
    <text evidence="4">The sequence shown here is derived from an EMBL/GenBank/DDBJ whole genome shotgun (WGS) entry which is preliminary data.</text>
</comment>
<feature type="compositionally biased region" description="Basic and acidic residues" evidence="2">
    <location>
        <begin position="11"/>
        <end position="21"/>
    </location>
</feature>
<keyword evidence="1" id="KW-0175">Coiled coil</keyword>
<accession>A0A9D1F6X6</accession>
<reference evidence="4" key="1">
    <citation type="submission" date="2020-10" db="EMBL/GenBank/DDBJ databases">
        <authorList>
            <person name="Gilroy R."/>
        </authorList>
    </citation>
    <scope>NUCLEOTIDE SEQUENCE</scope>
    <source>
        <strain evidence="4">CHK178-757</strain>
    </source>
</reference>
<sequence length="346" mass="39757">MDFTKLTFPPQDHRRLSDSEQGEHAAESFAGKYDAAVARCFATEGRGFGSDKRELFLGQPYKSHEEAASKACEHINAFFKKTRHTIVQEMQEYLLQHNGVVDFWPDPSCKIIFHYFEVPGVTFQFDFFGAEFVSDRKGNVKRSSSKPVFYNDYHFSDTEDYRKIKEKEGLMEKRVKEGKLKGDRIPRFFAFLGFLYCIYAVLAVVGDVFFDFGNWILSIAPQSPVEESIQSLLSNVGWLLMALPVYICQFLESVCGDISGVLVIIAIVILIGACLLGAFCCQKYLAFYRGDKKQYNKAKKELQKLRSSQEYSRVIQENAALKKEYEAMADQWLKAWYAWVCRTSEK</sequence>
<gene>
    <name evidence="4" type="ORF">IAB46_10910</name>
</gene>
<name>A0A9D1F6X6_9FIRM</name>
<evidence type="ECO:0000313" key="4">
    <source>
        <dbReference type="EMBL" id="HIS48037.1"/>
    </source>
</evidence>